<proteinExistence type="predicted"/>
<dbReference type="InterPro" id="IPR002126">
    <property type="entry name" value="Cadherin-like_dom"/>
</dbReference>
<keyword evidence="14" id="KW-1185">Reference proteome</keyword>
<keyword evidence="8" id="KW-1133">Transmembrane helix</keyword>
<evidence type="ECO:0000313" key="13">
    <source>
        <dbReference type="Ensembl" id="ENSPMGP00000022734.1"/>
    </source>
</evidence>
<dbReference type="InterPro" id="IPR050174">
    <property type="entry name" value="Protocadherin/Cadherin-CA"/>
</dbReference>
<keyword evidence="3" id="KW-0812">Transmembrane</keyword>
<keyword evidence="5" id="KW-0677">Repeat</keyword>
<evidence type="ECO:0000256" key="4">
    <source>
        <dbReference type="ARBA" id="ARBA00022729"/>
    </source>
</evidence>
<evidence type="ECO:0000256" key="8">
    <source>
        <dbReference type="ARBA" id="ARBA00022989"/>
    </source>
</evidence>
<dbReference type="FunFam" id="2.60.40.60:FF:000002">
    <property type="entry name" value="Protocadherin alpha 2"/>
    <property type="match status" value="1"/>
</dbReference>
<reference evidence="13" key="1">
    <citation type="submission" date="2025-08" db="UniProtKB">
        <authorList>
            <consortium name="Ensembl"/>
        </authorList>
    </citation>
    <scope>IDENTIFICATION</scope>
</reference>
<evidence type="ECO:0000256" key="5">
    <source>
        <dbReference type="ARBA" id="ARBA00022737"/>
    </source>
</evidence>
<dbReference type="GO" id="GO:0005886">
    <property type="term" value="C:plasma membrane"/>
    <property type="evidence" value="ECO:0007669"/>
    <property type="project" value="UniProtKB-SubCell"/>
</dbReference>
<dbReference type="SUPFAM" id="SSF49313">
    <property type="entry name" value="Cadherin-like"/>
    <property type="match status" value="2"/>
</dbReference>
<evidence type="ECO:0000256" key="11">
    <source>
        <dbReference type="PROSITE-ProRule" id="PRU00043"/>
    </source>
</evidence>
<dbReference type="PRINTS" id="PR00205">
    <property type="entry name" value="CADHERIN"/>
</dbReference>
<evidence type="ECO:0000256" key="9">
    <source>
        <dbReference type="ARBA" id="ARBA00023136"/>
    </source>
</evidence>
<dbReference type="SMART" id="SM00112">
    <property type="entry name" value="CA"/>
    <property type="match status" value="2"/>
</dbReference>
<evidence type="ECO:0000259" key="12">
    <source>
        <dbReference type="PROSITE" id="PS50268"/>
    </source>
</evidence>
<dbReference type="Gene3D" id="2.60.40.60">
    <property type="entry name" value="Cadherins"/>
    <property type="match status" value="2"/>
</dbReference>
<evidence type="ECO:0000256" key="6">
    <source>
        <dbReference type="ARBA" id="ARBA00022837"/>
    </source>
</evidence>
<evidence type="ECO:0000313" key="14">
    <source>
        <dbReference type="Proteomes" id="UP000261520"/>
    </source>
</evidence>
<evidence type="ECO:0000256" key="7">
    <source>
        <dbReference type="ARBA" id="ARBA00022889"/>
    </source>
</evidence>
<keyword evidence="4" id="KW-0732">Signal</keyword>
<sequence>QDPDVGSNSVRSYTLSKSEYFTLKMKELPGGRLVPEMVLEKVLDREKQSVHELVVTALDGGNPVKSGVKKVTVTVLDINDNVPVFKRHLYNVSVPENSPRDTVLVTVEATDQDEGPNGEVEYVFTEHTPQSTLSVFSLNSDTGEIKLKGELDYENITVFEMHITAKDKGVPKMEGHCRVQVQNGLPGS</sequence>
<evidence type="ECO:0000256" key="2">
    <source>
        <dbReference type="ARBA" id="ARBA00022475"/>
    </source>
</evidence>
<keyword evidence="6 11" id="KW-0106">Calcium</keyword>
<keyword evidence="2" id="KW-1003">Cell membrane</keyword>
<dbReference type="Ensembl" id="ENSPMGT00000024213.1">
    <property type="protein sequence ID" value="ENSPMGP00000022734.1"/>
    <property type="gene ID" value="ENSPMGG00000018392.1"/>
</dbReference>
<dbReference type="FunFam" id="2.60.40.60:FF:000007">
    <property type="entry name" value="Protocadherin alpha 2"/>
    <property type="match status" value="1"/>
</dbReference>
<dbReference type="PANTHER" id="PTHR24028:SF236">
    <property type="entry name" value="PROTOCADHERIN GAMMA-C3"/>
    <property type="match status" value="1"/>
</dbReference>
<dbReference type="GO" id="GO:0005509">
    <property type="term" value="F:calcium ion binding"/>
    <property type="evidence" value="ECO:0007669"/>
    <property type="project" value="UniProtKB-UniRule"/>
</dbReference>
<dbReference type="Pfam" id="PF00028">
    <property type="entry name" value="Cadherin"/>
    <property type="match status" value="2"/>
</dbReference>
<dbReference type="STRING" id="409849.ENSPMGP00000022734"/>
<feature type="domain" description="Cadherin" evidence="12">
    <location>
        <begin position="86"/>
        <end position="182"/>
    </location>
</feature>
<dbReference type="AlphaFoldDB" id="A0A3B4B235"/>
<evidence type="ECO:0000256" key="3">
    <source>
        <dbReference type="ARBA" id="ARBA00022692"/>
    </source>
</evidence>
<dbReference type="InterPro" id="IPR015919">
    <property type="entry name" value="Cadherin-like_sf"/>
</dbReference>
<keyword evidence="7" id="KW-0130">Cell adhesion</keyword>
<dbReference type="GO" id="GO:0007156">
    <property type="term" value="P:homophilic cell adhesion via plasma membrane adhesion molecules"/>
    <property type="evidence" value="ECO:0007669"/>
    <property type="project" value="InterPro"/>
</dbReference>
<evidence type="ECO:0000256" key="1">
    <source>
        <dbReference type="ARBA" id="ARBA00004251"/>
    </source>
</evidence>
<organism evidence="13 14">
    <name type="scientific">Periophthalmus magnuspinnatus</name>
    <dbReference type="NCBI Taxonomy" id="409849"/>
    <lineage>
        <taxon>Eukaryota</taxon>
        <taxon>Metazoa</taxon>
        <taxon>Chordata</taxon>
        <taxon>Craniata</taxon>
        <taxon>Vertebrata</taxon>
        <taxon>Euteleostomi</taxon>
        <taxon>Actinopterygii</taxon>
        <taxon>Neopterygii</taxon>
        <taxon>Teleostei</taxon>
        <taxon>Neoteleostei</taxon>
        <taxon>Acanthomorphata</taxon>
        <taxon>Gobiaria</taxon>
        <taxon>Gobiiformes</taxon>
        <taxon>Gobioidei</taxon>
        <taxon>Gobiidae</taxon>
        <taxon>Oxudercinae</taxon>
        <taxon>Periophthalmus</taxon>
    </lineage>
</organism>
<dbReference type="PROSITE" id="PS00232">
    <property type="entry name" value="CADHERIN_1"/>
    <property type="match status" value="1"/>
</dbReference>
<comment type="subcellular location">
    <subcellularLocation>
        <location evidence="1">Cell membrane</location>
        <topology evidence="1">Single-pass type I membrane protein</topology>
    </subcellularLocation>
</comment>
<reference evidence="13" key="2">
    <citation type="submission" date="2025-09" db="UniProtKB">
        <authorList>
            <consortium name="Ensembl"/>
        </authorList>
    </citation>
    <scope>IDENTIFICATION</scope>
</reference>
<keyword evidence="10" id="KW-0325">Glycoprotein</keyword>
<evidence type="ECO:0000256" key="10">
    <source>
        <dbReference type="ARBA" id="ARBA00023180"/>
    </source>
</evidence>
<protein>
    <recommendedName>
        <fullName evidence="12">Cadherin domain-containing protein</fullName>
    </recommendedName>
</protein>
<dbReference type="Proteomes" id="UP000261520">
    <property type="component" value="Unplaced"/>
</dbReference>
<dbReference type="PROSITE" id="PS50268">
    <property type="entry name" value="CADHERIN_2"/>
    <property type="match status" value="2"/>
</dbReference>
<dbReference type="CDD" id="cd11304">
    <property type="entry name" value="Cadherin_repeat"/>
    <property type="match status" value="2"/>
</dbReference>
<accession>A0A3B4B235</accession>
<keyword evidence="9" id="KW-0472">Membrane</keyword>
<feature type="domain" description="Cadherin" evidence="12">
    <location>
        <begin position="2"/>
        <end position="85"/>
    </location>
</feature>
<name>A0A3B4B235_9GOBI</name>
<dbReference type="InterPro" id="IPR020894">
    <property type="entry name" value="Cadherin_CS"/>
</dbReference>
<dbReference type="PANTHER" id="PTHR24028">
    <property type="entry name" value="CADHERIN-87A"/>
    <property type="match status" value="1"/>
</dbReference>
<dbReference type="GO" id="GO:0009653">
    <property type="term" value="P:anatomical structure morphogenesis"/>
    <property type="evidence" value="ECO:0007669"/>
    <property type="project" value="UniProtKB-ARBA"/>
</dbReference>